<evidence type="ECO:0000313" key="7">
    <source>
        <dbReference type="EMBL" id="CAK4034256.1"/>
    </source>
</evidence>
<keyword evidence="4 6" id="KW-1133">Transmembrane helix</keyword>
<keyword evidence="3 6" id="KW-0812">Transmembrane</keyword>
<proteinExistence type="inferred from homology"/>
<organism evidence="7 8">
    <name type="scientific">Lecanosticta acicola</name>
    <dbReference type="NCBI Taxonomy" id="111012"/>
    <lineage>
        <taxon>Eukaryota</taxon>
        <taxon>Fungi</taxon>
        <taxon>Dikarya</taxon>
        <taxon>Ascomycota</taxon>
        <taxon>Pezizomycotina</taxon>
        <taxon>Dothideomycetes</taxon>
        <taxon>Dothideomycetidae</taxon>
        <taxon>Mycosphaerellales</taxon>
        <taxon>Mycosphaerellaceae</taxon>
        <taxon>Lecanosticta</taxon>
    </lineage>
</organism>
<gene>
    <name evidence="7" type="ORF">LECACI_7A009414</name>
</gene>
<evidence type="ECO:0000256" key="3">
    <source>
        <dbReference type="ARBA" id="ARBA00022692"/>
    </source>
</evidence>
<evidence type="ECO:0000256" key="5">
    <source>
        <dbReference type="ARBA" id="ARBA00023136"/>
    </source>
</evidence>
<dbReference type="InterPro" id="IPR039020">
    <property type="entry name" value="PaxB-like"/>
</dbReference>
<evidence type="ECO:0000256" key="1">
    <source>
        <dbReference type="ARBA" id="ARBA00004141"/>
    </source>
</evidence>
<keyword evidence="8" id="KW-1185">Reference proteome</keyword>
<accession>A0AAI8Z8D0</accession>
<evidence type="ECO:0000256" key="4">
    <source>
        <dbReference type="ARBA" id="ARBA00022989"/>
    </source>
</evidence>
<name>A0AAI8Z8D0_9PEZI</name>
<comment type="similarity">
    <text evidence="2">Belongs to the paxB family.</text>
</comment>
<evidence type="ECO:0000256" key="2">
    <source>
        <dbReference type="ARBA" id="ARBA00006757"/>
    </source>
</evidence>
<comment type="subcellular location">
    <subcellularLocation>
        <location evidence="1">Membrane</location>
        <topology evidence="1">Multi-pass membrane protein</topology>
    </subcellularLocation>
</comment>
<sequence>MTWELADQYSNFHLIVQPSDLKLHPPESYLFIQDGLIISCGVLYAMCYLFYMARTYKDKTLSGSVEFL</sequence>
<evidence type="ECO:0000256" key="6">
    <source>
        <dbReference type="SAM" id="Phobius"/>
    </source>
</evidence>
<dbReference type="PANTHER" id="PTHR42038">
    <property type="match status" value="1"/>
</dbReference>
<evidence type="ECO:0000313" key="8">
    <source>
        <dbReference type="Proteomes" id="UP001296104"/>
    </source>
</evidence>
<dbReference type="GO" id="GO:0016829">
    <property type="term" value="F:lyase activity"/>
    <property type="evidence" value="ECO:0007669"/>
    <property type="project" value="InterPro"/>
</dbReference>
<keyword evidence="5 6" id="KW-0472">Membrane</keyword>
<dbReference type="Proteomes" id="UP001296104">
    <property type="component" value="Unassembled WGS sequence"/>
</dbReference>
<feature type="transmembrane region" description="Helical" evidence="6">
    <location>
        <begin position="29"/>
        <end position="51"/>
    </location>
</feature>
<dbReference type="GO" id="GO:0016020">
    <property type="term" value="C:membrane"/>
    <property type="evidence" value="ECO:0007669"/>
    <property type="project" value="UniProtKB-SubCell"/>
</dbReference>
<comment type="caution">
    <text evidence="7">The sequence shown here is derived from an EMBL/GenBank/DDBJ whole genome shotgun (WGS) entry which is preliminary data.</text>
</comment>
<dbReference type="AlphaFoldDB" id="A0AAI8Z8D0"/>
<dbReference type="Pfam" id="PF25129">
    <property type="entry name" value="Pyr4-TMTC"/>
    <property type="match status" value="1"/>
</dbReference>
<reference evidence="7" key="1">
    <citation type="submission" date="2023-11" db="EMBL/GenBank/DDBJ databases">
        <authorList>
            <person name="Alioto T."/>
            <person name="Alioto T."/>
            <person name="Gomez Garrido J."/>
        </authorList>
    </citation>
    <scope>NUCLEOTIDE SEQUENCE</scope>
</reference>
<dbReference type="EMBL" id="CAVMBE010000110">
    <property type="protein sequence ID" value="CAK4034256.1"/>
    <property type="molecule type" value="Genomic_DNA"/>
</dbReference>
<dbReference type="PANTHER" id="PTHR42038:SF4">
    <property type="entry name" value="INTEGRAL MEMBRANE PROTEIN"/>
    <property type="match status" value="1"/>
</dbReference>
<protein>
    <submittedName>
        <fullName evidence="7">Uncharacterized protein</fullName>
    </submittedName>
</protein>